<dbReference type="EMBL" id="CALTRL010005826">
    <property type="protein sequence ID" value="CAH7687005.1"/>
    <property type="molecule type" value="Genomic_DNA"/>
</dbReference>
<evidence type="ECO:0000313" key="1">
    <source>
        <dbReference type="EMBL" id="CAH7687005.1"/>
    </source>
</evidence>
<comment type="caution">
    <text evidence="1">The sequence shown here is derived from an EMBL/GenBank/DDBJ whole genome shotgun (WGS) entry which is preliminary data.</text>
</comment>
<dbReference type="Gene3D" id="3.40.50.300">
    <property type="entry name" value="P-loop containing nucleotide triphosphate hydrolases"/>
    <property type="match status" value="1"/>
</dbReference>
<gene>
    <name evidence="1" type="ORF">PPACK8108_LOCUS21726</name>
</gene>
<reference evidence="1" key="1">
    <citation type="submission" date="2022-06" db="EMBL/GenBank/DDBJ databases">
        <authorList>
            <consortium name="SYNGENTA / RWTH Aachen University"/>
        </authorList>
    </citation>
    <scope>NUCLEOTIDE SEQUENCE</scope>
</reference>
<sequence>MVSIPVKEAKAFNFSKYYYFPSNHQNNYPYHLRQRTTITSRESQDQVVMKDKMRNLIEKSIDDRNHEPHLNHHPTRWFWSSKSGLHSKILNNLKKSDFLMSKLVKLDGSTGGDDCDDELPNRTISSIINLNHLELIVPSQIRTQCSAALLSSVLSSMITQQSYYSFPTESSISSSPSSTPIVINEPQHQEQNLLLIIITLSDQSIHHHHQILSELTIGLDNLSFYTLYQSKPLNQNLEILRRNSSSPSSSSSSKPSIAISTLDRATVLIQHDALPLNQLSKIVFDLRRSTTGSDDERPLRIDHHYLAEIESILNSISASVQIILLVDLEDRDQRKIFRLFDHHIQASIMENLLLVSGDSLKSSNCSTETASPVL</sequence>
<name>A0AAV0BLL6_PHAPC</name>
<dbReference type="Proteomes" id="UP001153365">
    <property type="component" value="Unassembled WGS sequence"/>
</dbReference>
<organism evidence="1 2">
    <name type="scientific">Phakopsora pachyrhizi</name>
    <name type="common">Asian soybean rust disease fungus</name>
    <dbReference type="NCBI Taxonomy" id="170000"/>
    <lineage>
        <taxon>Eukaryota</taxon>
        <taxon>Fungi</taxon>
        <taxon>Dikarya</taxon>
        <taxon>Basidiomycota</taxon>
        <taxon>Pucciniomycotina</taxon>
        <taxon>Pucciniomycetes</taxon>
        <taxon>Pucciniales</taxon>
        <taxon>Phakopsoraceae</taxon>
        <taxon>Phakopsora</taxon>
    </lineage>
</organism>
<accession>A0AAV0BLL6</accession>
<protein>
    <submittedName>
        <fullName evidence="1">Expressed protein</fullName>
    </submittedName>
</protein>
<dbReference type="InterPro" id="IPR027417">
    <property type="entry name" value="P-loop_NTPase"/>
</dbReference>
<evidence type="ECO:0000313" key="2">
    <source>
        <dbReference type="Proteomes" id="UP001153365"/>
    </source>
</evidence>
<proteinExistence type="predicted"/>
<dbReference type="AlphaFoldDB" id="A0AAV0BLL6"/>
<keyword evidence="2" id="KW-1185">Reference proteome</keyword>